<dbReference type="AlphaFoldDB" id="X1ASR5"/>
<gene>
    <name evidence="1" type="ORF">S01H4_20270</name>
</gene>
<protein>
    <submittedName>
        <fullName evidence="1">Uncharacterized protein</fullName>
    </submittedName>
</protein>
<proteinExistence type="predicted"/>
<organism evidence="1">
    <name type="scientific">marine sediment metagenome</name>
    <dbReference type="NCBI Taxonomy" id="412755"/>
    <lineage>
        <taxon>unclassified sequences</taxon>
        <taxon>metagenomes</taxon>
        <taxon>ecological metagenomes</taxon>
    </lineage>
</organism>
<accession>X1ASR5</accession>
<evidence type="ECO:0000313" key="1">
    <source>
        <dbReference type="EMBL" id="GAG62906.1"/>
    </source>
</evidence>
<feature type="non-terminal residue" evidence="1">
    <location>
        <position position="362"/>
    </location>
</feature>
<dbReference type="EMBL" id="BART01009101">
    <property type="protein sequence ID" value="GAG62906.1"/>
    <property type="molecule type" value="Genomic_DNA"/>
</dbReference>
<reference evidence="1" key="1">
    <citation type="journal article" date="2014" name="Front. Microbiol.">
        <title>High frequency of phylogenetically diverse reductive dehalogenase-homologous genes in deep subseafloor sedimentary metagenomes.</title>
        <authorList>
            <person name="Kawai M."/>
            <person name="Futagami T."/>
            <person name="Toyoda A."/>
            <person name="Takaki Y."/>
            <person name="Nishi S."/>
            <person name="Hori S."/>
            <person name="Arai W."/>
            <person name="Tsubouchi T."/>
            <person name="Morono Y."/>
            <person name="Uchiyama I."/>
            <person name="Ito T."/>
            <person name="Fujiyama A."/>
            <person name="Inagaki F."/>
            <person name="Takami H."/>
        </authorList>
    </citation>
    <scope>NUCLEOTIDE SEQUENCE</scope>
    <source>
        <strain evidence="1">Expedition CK06-06</strain>
    </source>
</reference>
<name>X1ASR5_9ZZZZ</name>
<sequence>MATITSNSSGNWATGSTWVGGSVPAADDLVVIAHGHKVTLNTNIQSTRTGDVTIDGNLHFATGGKMHLHGQMRVNNTSHNSDNTGEFVDGTAASGSLLSMANGTEVKISGGNSDQHGIIVWSRKWCGVQIDGSEPTLNTQLNGAHSIGSYYLTVDSATNFTAGDMISLYDYDVDWYFDTDECFYVHDVDASNNRIYVRHFTPPTAVIQSQSTNTITLDDASVFRVGYKIIFGTGSNRNPLEITAISGNVVTFGSNITGTVTGLTAYMSGLEKGHTDNRQVRRLASVITTNIAANDTNQIVLNNAADYSTGDVLALEIWDDTGDNVYTSGSENSRWRHNILYTVTGKSGNTLTVDRTIPYKSD</sequence>
<comment type="caution">
    <text evidence="1">The sequence shown here is derived from an EMBL/GenBank/DDBJ whole genome shotgun (WGS) entry which is preliminary data.</text>
</comment>